<dbReference type="Proteomes" id="UP000304928">
    <property type="component" value="Unassembled WGS sequence"/>
</dbReference>
<sequence length="164" mass="18223">MSIFGQPWEESVERNTEMRPHVEGAGFGGGIGGFSQKTNFQRKYSWNFTLQKHADERDEYSKLTWKWEAQEKGASVGFERPIDAAVVVGHGKTPFTIQTRITGRLESSRHGFRNLMIGLAEGRDEGRKISLTPDSSASPLDLTSVIGELKQAIEADNRQQAPTG</sequence>
<comment type="caution">
    <text evidence="1">The sequence shown here is derived from an EMBL/GenBank/DDBJ whole genome shotgun (WGS) entry which is preliminary data.</text>
</comment>
<name>A0A4S9AZS3_AURPU</name>
<evidence type="ECO:0000313" key="1">
    <source>
        <dbReference type="EMBL" id="THW85858.1"/>
    </source>
</evidence>
<accession>A0A4S9AZS3</accession>
<proteinExistence type="predicted"/>
<protein>
    <submittedName>
        <fullName evidence="1">Uncharacterized protein</fullName>
    </submittedName>
</protein>
<gene>
    <name evidence="1" type="ORF">D6D15_07785</name>
</gene>
<evidence type="ECO:0000313" key="2">
    <source>
        <dbReference type="Proteomes" id="UP000304928"/>
    </source>
</evidence>
<organism evidence="1 2">
    <name type="scientific">Aureobasidium pullulans</name>
    <name type="common">Black yeast</name>
    <name type="synonym">Pullularia pullulans</name>
    <dbReference type="NCBI Taxonomy" id="5580"/>
    <lineage>
        <taxon>Eukaryota</taxon>
        <taxon>Fungi</taxon>
        <taxon>Dikarya</taxon>
        <taxon>Ascomycota</taxon>
        <taxon>Pezizomycotina</taxon>
        <taxon>Dothideomycetes</taxon>
        <taxon>Dothideomycetidae</taxon>
        <taxon>Dothideales</taxon>
        <taxon>Saccotheciaceae</taxon>
        <taxon>Aureobasidium</taxon>
    </lineage>
</organism>
<reference evidence="1 2" key="1">
    <citation type="submission" date="2018-10" db="EMBL/GenBank/DDBJ databases">
        <title>Fifty Aureobasidium pullulans genomes reveal a recombining polyextremotolerant generalist.</title>
        <authorList>
            <person name="Gostincar C."/>
            <person name="Turk M."/>
            <person name="Zajc J."/>
            <person name="Gunde-Cimerman N."/>
        </authorList>
    </citation>
    <scope>NUCLEOTIDE SEQUENCE [LARGE SCALE GENOMIC DNA]</scope>
    <source>
        <strain evidence="1 2">EXF-10507</strain>
    </source>
</reference>
<dbReference type="EMBL" id="QZAR01000167">
    <property type="protein sequence ID" value="THW85858.1"/>
    <property type="molecule type" value="Genomic_DNA"/>
</dbReference>
<dbReference type="AlphaFoldDB" id="A0A4S9AZS3"/>